<protein>
    <submittedName>
        <fullName evidence="10">Membrane protein DedA with SNARE-associated domain</fullName>
    </submittedName>
</protein>
<dbReference type="GO" id="GO:0005886">
    <property type="term" value="C:plasma membrane"/>
    <property type="evidence" value="ECO:0007669"/>
    <property type="project" value="UniProtKB-SubCell"/>
</dbReference>
<comment type="subcellular location">
    <subcellularLocation>
        <location evidence="1 7">Cell membrane</location>
        <topology evidence="1 7">Multi-pass membrane protein</topology>
    </subcellularLocation>
</comment>
<evidence type="ECO:0000259" key="9">
    <source>
        <dbReference type="Pfam" id="PF09335"/>
    </source>
</evidence>
<dbReference type="RefSeq" id="WP_051757925.1">
    <property type="nucleotide sequence ID" value="NZ_JOIJ01000011.1"/>
</dbReference>
<dbReference type="PANTHER" id="PTHR30353:SF0">
    <property type="entry name" value="TRANSMEMBRANE PROTEIN"/>
    <property type="match status" value="1"/>
</dbReference>
<feature type="compositionally biased region" description="Basic and acidic residues" evidence="8">
    <location>
        <begin position="208"/>
        <end position="221"/>
    </location>
</feature>
<evidence type="ECO:0000256" key="8">
    <source>
        <dbReference type="SAM" id="MobiDB-lite"/>
    </source>
</evidence>
<evidence type="ECO:0000256" key="6">
    <source>
        <dbReference type="ARBA" id="ARBA00023136"/>
    </source>
</evidence>
<evidence type="ECO:0000313" key="11">
    <source>
        <dbReference type="Proteomes" id="UP000317303"/>
    </source>
</evidence>
<comment type="similarity">
    <text evidence="2 7">Belongs to the DedA family.</text>
</comment>
<evidence type="ECO:0000313" key="10">
    <source>
        <dbReference type="EMBL" id="TWH20449.1"/>
    </source>
</evidence>
<dbReference type="InterPro" id="IPR032816">
    <property type="entry name" value="VTT_dom"/>
</dbReference>
<dbReference type="AlphaFoldDB" id="A0A660CG06"/>
<reference evidence="10 11" key="1">
    <citation type="submission" date="2019-07" db="EMBL/GenBank/DDBJ databases">
        <title>R&amp;d 2014.</title>
        <authorList>
            <person name="Klenk H.-P."/>
        </authorList>
    </citation>
    <scope>NUCLEOTIDE SEQUENCE [LARGE SCALE GENOMIC DNA]</scope>
    <source>
        <strain evidence="10 11">DSM 43194</strain>
    </source>
</reference>
<keyword evidence="11" id="KW-1185">Reference proteome</keyword>
<feature type="transmembrane region" description="Helical" evidence="7">
    <location>
        <begin position="61"/>
        <end position="79"/>
    </location>
</feature>
<feature type="transmembrane region" description="Helical" evidence="7">
    <location>
        <begin position="171"/>
        <end position="191"/>
    </location>
</feature>
<feature type="region of interest" description="Disordered" evidence="8">
    <location>
        <begin position="200"/>
        <end position="238"/>
    </location>
</feature>
<name>A0A660CG06_9PSEU</name>
<evidence type="ECO:0000256" key="7">
    <source>
        <dbReference type="RuleBase" id="RU367016"/>
    </source>
</evidence>
<gene>
    <name evidence="10" type="ORF">JD82_02295</name>
</gene>
<evidence type="ECO:0000256" key="1">
    <source>
        <dbReference type="ARBA" id="ARBA00004651"/>
    </source>
</evidence>
<feature type="transmembrane region" description="Helical" evidence="7">
    <location>
        <begin position="20"/>
        <end position="49"/>
    </location>
</feature>
<accession>A0A660CG06</accession>
<dbReference type="InterPro" id="IPR032818">
    <property type="entry name" value="DedA-like"/>
</dbReference>
<evidence type="ECO:0000256" key="2">
    <source>
        <dbReference type="ARBA" id="ARBA00010792"/>
    </source>
</evidence>
<evidence type="ECO:0000256" key="4">
    <source>
        <dbReference type="ARBA" id="ARBA00022692"/>
    </source>
</evidence>
<sequence length="238" mass="24374">MIDLGVACLDAVGRTAPPLFVGVAAVLILCETALVVGLVLPGLSALLALGFAISTGLVHPGLGYPAAVGAAMAGGQIAYRLGRRAGFARLLARVRRRAPGEAAVDLVDRGPRTAVVAGQWIVGVRTFVPRIAGAQGMPYRVFTACQLTSAGVWATTGTTVGLLAGELYQRVGTAVTVAGVAVIVLLAVFVAGSRRSRVSEVDTAGADESDRPCDARTEAESGTRVGESDTPCATRYTR</sequence>
<evidence type="ECO:0000256" key="3">
    <source>
        <dbReference type="ARBA" id="ARBA00022475"/>
    </source>
</evidence>
<keyword evidence="5 7" id="KW-1133">Transmembrane helix</keyword>
<organism evidence="10 11">
    <name type="scientific">Prauserella rugosa</name>
    <dbReference type="NCBI Taxonomy" id="43354"/>
    <lineage>
        <taxon>Bacteria</taxon>
        <taxon>Bacillati</taxon>
        <taxon>Actinomycetota</taxon>
        <taxon>Actinomycetes</taxon>
        <taxon>Pseudonocardiales</taxon>
        <taxon>Pseudonocardiaceae</taxon>
        <taxon>Prauserella</taxon>
    </lineage>
</organism>
<dbReference type="PANTHER" id="PTHR30353">
    <property type="entry name" value="INNER MEMBRANE PROTEIN DEDA-RELATED"/>
    <property type="match status" value="1"/>
</dbReference>
<dbReference type="Pfam" id="PF09335">
    <property type="entry name" value="VTT_dom"/>
    <property type="match status" value="1"/>
</dbReference>
<dbReference type="OrthoDB" id="9813426at2"/>
<dbReference type="EMBL" id="VLJV01000001">
    <property type="protein sequence ID" value="TWH20449.1"/>
    <property type="molecule type" value="Genomic_DNA"/>
</dbReference>
<comment type="caution">
    <text evidence="10">The sequence shown here is derived from an EMBL/GenBank/DDBJ whole genome shotgun (WGS) entry which is preliminary data.</text>
</comment>
<proteinExistence type="inferred from homology"/>
<keyword evidence="6 7" id="KW-0472">Membrane</keyword>
<evidence type="ECO:0000256" key="5">
    <source>
        <dbReference type="ARBA" id="ARBA00022989"/>
    </source>
</evidence>
<keyword evidence="4 7" id="KW-0812">Transmembrane</keyword>
<feature type="domain" description="VTT" evidence="9">
    <location>
        <begin position="41"/>
        <end position="161"/>
    </location>
</feature>
<dbReference type="Proteomes" id="UP000317303">
    <property type="component" value="Unassembled WGS sequence"/>
</dbReference>
<comment type="caution">
    <text evidence="7">Lacks conserved residue(s) required for the propagation of feature annotation.</text>
</comment>
<keyword evidence="3 7" id="KW-1003">Cell membrane</keyword>